<sequence length="68" mass="7748">FHLTDLIIKDRFCYLFVLAAKNLSLTNSNLSAILFQFPEKRVFELVPLRALPCFLLPIKLTIAALSLI</sequence>
<proteinExistence type="predicted"/>
<keyword evidence="1" id="KW-0812">Transmembrane</keyword>
<reference evidence="2" key="1">
    <citation type="submission" date="2014-05" db="EMBL/GenBank/DDBJ databases">
        <authorList>
            <person name="Chronopoulou M."/>
        </authorList>
    </citation>
    <scope>NUCLEOTIDE SEQUENCE</scope>
    <source>
        <tissue evidence="2">Whole organism</tissue>
    </source>
</reference>
<feature type="transmembrane region" description="Helical" evidence="1">
    <location>
        <begin position="49"/>
        <end position="67"/>
    </location>
</feature>
<organism evidence="2">
    <name type="scientific">Lepeophtheirus salmonis</name>
    <name type="common">Salmon louse</name>
    <name type="synonym">Caligus salmonis</name>
    <dbReference type="NCBI Taxonomy" id="72036"/>
    <lineage>
        <taxon>Eukaryota</taxon>
        <taxon>Metazoa</taxon>
        <taxon>Ecdysozoa</taxon>
        <taxon>Arthropoda</taxon>
        <taxon>Crustacea</taxon>
        <taxon>Multicrustacea</taxon>
        <taxon>Hexanauplia</taxon>
        <taxon>Copepoda</taxon>
        <taxon>Siphonostomatoida</taxon>
        <taxon>Caligidae</taxon>
        <taxon>Lepeophtheirus</taxon>
    </lineage>
</organism>
<protein>
    <submittedName>
        <fullName evidence="2">Uncharacterized protein</fullName>
    </submittedName>
</protein>
<dbReference type="AlphaFoldDB" id="A0A0K2TE04"/>
<keyword evidence="1" id="KW-0472">Membrane</keyword>
<accession>A0A0K2TE04</accession>
<feature type="transmembrane region" description="Helical" evidence="1">
    <location>
        <begin position="12"/>
        <end position="37"/>
    </location>
</feature>
<evidence type="ECO:0000313" key="2">
    <source>
        <dbReference type="EMBL" id="CDW23812.1"/>
    </source>
</evidence>
<keyword evidence="1" id="KW-1133">Transmembrane helix</keyword>
<evidence type="ECO:0000256" key="1">
    <source>
        <dbReference type="SAM" id="Phobius"/>
    </source>
</evidence>
<feature type="non-terminal residue" evidence="2">
    <location>
        <position position="1"/>
    </location>
</feature>
<name>A0A0K2TE04_LEPSM</name>
<dbReference type="EMBL" id="HACA01006451">
    <property type="protein sequence ID" value="CDW23812.1"/>
    <property type="molecule type" value="Transcribed_RNA"/>
</dbReference>